<dbReference type="GO" id="GO:0051301">
    <property type="term" value="P:cell division"/>
    <property type="evidence" value="ECO:0007669"/>
    <property type="project" value="UniProtKB-KW"/>
</dbReference>
<gene>
    <name evidence="14" type="ORF">PYX00_011681</name>
</gene>
<dbReference type="AlphaFoldDB" id="A0AAW2H839"/>
<dbReference type="GO" id="GO:0000775">
    <property type="term" value="C:chromosome, centromeric region"/>
    <property type="evidence" value="ECO:0007669"/>
    <property type="project" value="UniProtKB-SubCell"/>
</dbReference>
<name>A0AAW2H839_9NEOP</name>
<dbReference type="InterPro" id="IPR034752">
    <property type="entry name" value="Mis18"/>
</dbReference>
<dbReference type="GO" id="GO:0005634">
    <property type="term" value="C:nucleus"/>
    <property type="evidence" value="ECO:0007669"/>
    <property type="project" value="UniProtKB-SubCell"/>
</dbReference>
<evidence type="ECO:0000256" key="4">
    <source>
        <dbReference type="ARBA" id="ARBA00022454"/>
    </source>
</evidence>
<evidence type="ECO:0000256" key="8">
    <source>
        <dbReference type="ARBA" id="ARBA00022833"/>
    </source>
</evidence>
<feature type="domain" description="Mis18" evidence="13">
    <location>
        <begin position="518"/>
        <end position="613"/>
    </location>
</feature>
<evidence type="ECO:0000256" key="12">
    <source>
        <dbReference type="SAM" id="MobiDB-lite"/>
    </source>
</evidence>
<keyword evidence="10" id="KW-0131">Cell cycle</keyword>
<feature type="region of interest" description="Disordered" evidence="12">
    <location>
        <begin position="107"/>
        <end position="131"/>
    </location>
</feature>
<sequence>MKRNQREVVAESSTSNVEELQRRFWDLLDSTSTKPRGEHSARKTQFMSKSNGVHVRREDNATHVSKGTCHTHVAETPPRQAASHPSFIEKRPVSAYKTLFRDLEKRSGFVPKGEPAQDQQGGARKDEAAAKASDVERKMLISKQISEELVSKVARFPSTTSQQSSKALSESVQDAQGTKPHARIAKRVVTETVNKPVIVKAGCGILGGGLSAFRTKETRSIEQLSVTEGDAFSTENDSNRSSTKYKMRSVEEVSDATTHACEKQREPRVAEHAKSFVIKNRIEESSPFCSYSPKDDPVSRSLERTAETLSATATVDNVSTHDEKAPKGVGIYAPGRLLKIPPRLRIAQVQITESGLRFIFEVMSDVRWFVVKELRALRDLTRKISRDVMESVEPEKIQLRKELVEIYVNSSLSRDVDRMQFFILTGVVVDYAARTDYLLVKDKEWIVVKGRVLNRNLVLYSGQVVYKIFCLENSKPEILSETMFGIALWFAELCVSWPGTGLLVLIQITPMSEELQNPFVIQCRECRRILGDSFSLVAFQQNCLVLSSVSSSVATKESKIESTEPHDLKCHYVVACCKCTKPVGRKYLTVNDAMKECIGRYCISREAVTSFMLGTERAVEDISLSMLAEEVAKLQRFCVSLYKKLQRER</sequence>
<dbReference type="PANTHER" id="PTHR16431:SF1">
    <property type="entry name" value="NEUROGENIC PROTEIN MASTERMIND"/>
    <property type="match status" value="1"/>
</dbReference>
<feature type="compositionally biased region" description="Polar residues" evidence="12">
    <location>
        <begin position="157"/>
        <end position="176"/>
    </location>
</feature>
<feature type="region of interest" description="Disordered" evidence="12">
    <location>
        <begin position="30"/>
        <end position="88"/>
    </location>
</feature>
<reference evidence="14" key="1">
    <citation type="journal article" date="2024" name="Gigascience">
        <title>Chromosome-level genome of the poultry shaft louse Menopon gallinae provides insight into the host-switching and adaptive evolution of parasitic lice.</title>
        <authorList>
            <person name="Xu Y."/>
            <person name="Ma L."/>
            <person name="Liu S."/>
            <person name="Liang Y."/>
            <person name="Liu Q."/>
            <person name="He Z."/>
            <person name="Tian L."/>
            <person name="Duan Y."/>
            <person name="Cai W."/>
            <person name="Li H."/>
            <person name="Song F."/>
        </authorList>
    </citation>
    <scope>NUCLEOTIDE SEQUENCE</scope>
    <source>
        <strain evidence="14">Cailab_2023a</strain>
    </source>
</reference>
<dbReference type="GO" id="GO:0007059">
    <property type="term" value="P:chromosome segregation"/>
    <property type="evidence" value="ECO:0007669"/>
    <property type="project" value="TreeGrafter"/>
</dbReference>
<evidence type="ECO:0000256" key="3">
    <source>
        <dbReference type="ARBA" id="ARBA00004584"/>
    </source>
</evidence>
<keyword evidence="9" id="KW-0539">Nucleus</keyword>
<evidence type="ECO:0000256" key="2">
    <source>
        <dbReference type="ARBA" id="ARBA00004123"/>
    </source>
</evidence>
<keyword evidence="5" id="KW-0132">Cell division</keyword>
<evidence type="ECO:0000256" key="1">
    <source>
        <dbReference type="ARBA" id="ARBA00003694"/>
    </source>
</evidence>
<keyword evidence="6" id="KW-0479">Metal-binding</keyword>
<dbReference type="PROSITE" id="PS51793">
    <property type="entry name" value="MIS18"/>
    <property type="match status" value="1"/>
</dbReference>
<dbReference type="GO" id="GO:0000785">
    <property type="term" value="C:chromatin"/>
    <property type="evidence" value="ECO:0007669"/>
    <property type="project" value="TreeGrafter"/>
</dbReference>
<dbReference type="GO" id="GO:0046872">
    <property type="term" value="F:metal ion binding"/>
    <property type="evidence" value="ECO:0007669"/>
    <property type="project" value="UniProtKB-KW"/>
</dbReference>
<evidence type="ECO:0000259" key="13">
    <source>
        <dbReference type="PROSITE" id="PS51793"/>
    </source>
</evidence>
<keyword evidence="11" id="KW-0137">Centromere</keyword>
<feature type="region of interest" description="Disordered" evidence="12">
    <location>
        <begin position="157"/>
        <end position="183"/>
    </location>
</feature>
<evidence type="ECO:0000256" key="11">
    <source>
        <dbReference type="ARBA" id="ARBA00023328"/>
    </source>
</evidence>
<keyword evidence="7" id="KW-0498">Mitosis</keyword>
<feature type="compositionally biased region" description="Polar residues" evidence="12">
    <location>
        <begin position="233"/>
        <end position="244"/>
    </location>
</feature>
<evidence type="ECO:0000256" key="10">
    <source>
        <dbReference type="ARBA" id="ARBA00023306"/>
    </source>
</evidence>
<evidence type="ECO:0000256" key="5">
    <source>
        <dbReference type="ARBA" id="ARBA00022618"/>
    </source>
</evidence>
<keyword evidence="8" id="KW-0862">Zinc</keyword>
<comment type="subcellular location">
    <subcellularLocation>
        <location evidence="3">Chromosome</location>
        <location evidence="3">Centromere</location>
    </subcellularLocation>
    <subcellularLocation>
        <location evidence="2">Nucleus</location>
    </subcellularLocation>
</comment>
<dbReference type="Pfam" id="PF03226">
    <property type="entry name" value="Yippee-Mis18"/>
    <property type="match status" value="1"/>
</dbReference>
<organism evidence="14">
    <name type="scientific">Menopon gallinae</name>
    <name type="common">poultry shaft louse</name>
    <dbReference type="NCBI Taxonomy" id="328185"/>
    <lineage>
        <taxon>Eukaryota</taxon>
        <taxon>Metazoa</taxon>
        <taxon>Ecdysozoa</taxon>
        <taxon>Arthropoda</taxon>
        <taxon>Hexapoda</taxon>
        <taxon>Insecta</taxon>
        <taxon>Pterygota</taxon>
        <taxon>Neoptera</taxon>
        <taxon>Paraneoptera</taxon>
        <taxon>Psocodea</taxon>
        <taxon>Troctomorpha</taxon>
        <taxon>Phthiraptera</taxon>
        <taxon>Amblycera</taxon>
        <taxon>Menoponidae</taxon>
        <taxon>Menopon</taxon>
    </lineage>
</organism>
<evidence type="ECO:0000313" key="14">
    <source>
        <dbReference type="EMBL" id="KAL0265964.1"/>
    </source>
</evidence>
<dbReference type="InterPro" id="IPR004910">
    <property type="entry name" value="Yippee/Mis18/Cereblon"/>
</dbReference>
<dbReference type="PANTHER" id="PTHR16431">
    <property type="entry name" value="NEUROGENIC PROTEIN MASTERMIND"/>
    <property type="match status" value="1"/>
</dbReference>
<comment type="function">
    <text evidence="1">Required for recruitment of CENPA to centromeres and normal chromosome segregation during mitosis.</text>
</comment>
<feature type="region of interest" description="Disordered" evidence="12">
    <location>
        <begin position="230"/>
        <end position="251"/>
    </location>
</feature>
<evidence type="ECO:0000256" key="9">
    <source>
        <dbReference type="ARBA" id="ARBA00023242"/>
    </source>
</evidence>
<proteinExistence type="predicted"/>
<evidence type="ECO:0000256" key="7">
    <source>
        <dbReference type="ARBA" id="ARBA00022776"/>
    </source>
</evidence>
<dbReference type="GO" id="GO:0034080">
    <property type="term" value="P:CENP-A containing chromatin assembly"/>
    <property type="evidence" value="ECO:0007669"/>
    <property type="project" value="TreeGrafter"/>
</dbReference>
<dbReference type="EMBL" id="JARGDH010000006">
    <property type="protein sequence ID" value="KAL0265964.1"/>
    <property type="molecule type" value="Genomic_DNA"/>
</dbReference>
<protein>
    <recommendedName>
        <fullName evidence="13">Mis18 domain-containing protein</fullName>
    </recommendedName>
</protein>
<comment type="caution">
    <text evidence="14">The sequence shown here is derived from an EMBL/GenBank/DDBJ whole genome shotgun (WGS) entry which is preliminary data.</text>
</comment>
<keyword evidence="4" id="KW-0158">Chromosome</keyword>
<accession>A0AAW2H839</accession>
<evidence type="ECO:0000256" key="6">
    <source>
        <dbReference type="ARBA" id="ARBA00022723"/>
    </source>
</evidence>